<gene>
    <name evidence="11" type="ORF">B0T19DRAFT_452203</name>
</gene>
<keyword evidence="5 9" id="KW-1133">Transmembrane helix</keyword>
<reference evidence="11" key="1">
    <citation type="journal article" date="2023" name="Mol. Phylogenet. Evol.">
        <title>Genome-scale phylogeny and comparative genomics of the fungal order Sordariales.</title>
        <authorList>
            <person name="Hensen N."/>
            <person name="Bonometti L."/>
            <person name="Westerberg I."/>
            <person name="Brannstrom I.O."/>
            <person name="Guillou S."/>
            <person name="Cros-Aarteil S."/>
            <person name="Calhoun S."/>
            <person name="Haridas S."/>
            <person name="Kuo A."/>
            <person name="Mondo S."/>
            <person name="Pangilinan J."/>
            <person name="Riley R."/>
            <person name="LaButti K."/>
            <person name="Andreopoulos B."/>
            <person name="Lipzen A."/>
            <person name="Chen C."/>
            <person name="Yan M."/>
            <person name="Daum C."/>
            <person name="Ng V."/>
            <person name="Clum A."/>
            <person name="Steindorff A."/>
            <person name="Ohm R.A."/>
            <person name="Martin F."/>
            <person name="Silar P."/>
            <person name="Natvig D.O."/>
            <person name="Lalanne C."/>
            <person name="Gautier V."/>
            <person name="Ament-Velasquez S.L."/>
            <person name="Kruys A."/>
            <person name="Hutchinson M.I."/>
            <person name="Powell A.J."/>
            <person name="Barry K."/>
            <person name="Miller A.N."/>
            <person name="Grigoriev I.V."/>
            <person name="Debuchy R."/>
            <person name="Gladieux P."/>
            <person name="Hiltunen Thoren M."/>
            <person name="Johannesson H."/>
        </authorList>
    </citation>
    <scope>NUCLEOTIDE SEQUENCE</scope>
    <source>
        <strain evidence="11">SMH4131-1</strain>
    </source>
</reference>
<protein>
    <submittedName>
        <fullName evidence="11">Ammonium transporter AmtB-like domain-containing protein</fullName>
    </submittedName>
</protein>
<dbReference type="InterPro" id="IPR029020">
    <property type="entry name" value="Ammonium/urea_transptr"/>
</dbReference>
<feature type="region of interest" description="Disordered" evidence="8">
    <location>
        <begin position="550"/>
        <end position="576"/>
    </location>
</feature>
<evidence type="ECO:0000256" key="4">
    <source>
        <dbReference type="ARBA" id="ARBA00022692"/>
    </source>
</evidence>
<dbReference type="InterPro" id="IPR024041">
    <property type="entry name" value="NH4_transpt_AmtB-like_dom"/>
</dbReference>
<keyword evidence="7" id="KW-0924">Ammonia transport</keyword>
<evidence type="ECO:0000256" key="7">
    <source>
        <dbReference type="ARBA" id="ARBA00023177"/>
    </source>
</evidence>
<feature type="transmembrane region" description="Helical" evidence="9">
    <location>
        <begin position="313"/>
        <end position="337"/>
    </location>
</feature>
<dbReference type="PANTHER" id="PTHR43029">
    <property type="entry name" value="AMMONIUM TRANSPORTER MEP2"/>
    <property type="match status" value="1"/>
</dbReference>
<keyword evidence="3" id="KW-0813">Transport</keyword>
<feature type="transmembrane region" description="Helical" evidence="9">
    <location>
        <begin position="29"/>
        <end position="49"/>
    </location>
</feature>
<keyword evidence="12" id="KW-1185">Reference proteome</keyword>
<dbReference type="AlphaFoldDB" id="A0AAE0J2F3"/>
<dbReference type="EMBL" id="JAUEPO010000001">
    <property type="protein sequence ID" value="KAK3335290.1"/>
    <property type="molecule type" value="Genomic_DNA"/>
</dbReference>
<feature type="transmembrane region" description="Helical" evidence="9">
    <location>
        <begin position="123"/>
        <end position="141"/>
    </location>
</feature>
<dbReference type="Pfam" id="PF00909">
    <property type="entry name" value="Ammonium_transp"/>
    <property type="match status" value="3"/>
</dbReference>
<evidence type="ECO:0000313" key="12">
    <source>
        <dbReference type="Proteomes" id="UP001286456"/>
    </source>
</evidence>
<feature type="transmembrane region" description="Helical" evidence="9">
    <location>
        <begin position="482"/>
        <end position="504"/>
    </location>
</feature>
<feature type="transmembrane region" description="Helical" evidence="9">
    <location>
        <begin position="394"/>
        <end position="413"/>
    </location>
</feature>
<accession>A0AAE0J2F3</accession>
<evidence type="ECO:0000256" key="6">
    <source>
        <dbReference type="ARBA" id="ARBA00023136"/>
    </source>
</evidence>
<evidence type="ECO:0000256" key="8">
    <source>
        <dbReference type="SAM" id="MobiDB-lite"/>
    </source>
</evidence>
<dbReference type="Gene3D" id="1.10.3430.10">
    <property type="entry name" value="Ammonium transporter AmtB like domains"/>
    <property type="match status" value="1"/>
</dbReference>
<feature type="transmembrane region" description="Helical" evidence="9">
    <location>
        <begin position="61"/>
        <end position="81"/>
    </location>
</feature>
<evidence type="ECO:0000256" key="1">
    <source>
        <dbReference type="ARBA" id="ARBA00004141"/>
    </source>
</evidence>
<dbReference type="PANTHER" id="PTHR43029:SF10">
    <property type="entry name" value="AMMONIUM TRANSPORTER MEP2"/>
    <property type="match status" value="1"/>
</dbReference>
<evidence type="ECO:0000259" key="10">
    <source>
        <dbReference type="Pfam" id="PF00909"/>
    </source>
</evidence>
<comment type="subcellular location">
    <subcellularLocation>
        <location evidence="1">Membrane</location>
        <topology evidence="1">Multi-pass membrane protein</topology>
    </subcellularLocation>
</comment>
<comment type="similarity">
    <text evidence="2">Belongs to the ammonia transporter channel (TC 1.A.11.2) family.</text>
</comment>
<dbReference type="GO" id="GO:0005886">
    <property type="term" value="C:plasma membrane"/>
    <property type="evidence" value="ECO:0007669"/>
    <property type="project" value="TreeGrafter"/>
</dbReference>
<organism evidence="11 12">
    <name type="scientific">Cercophora scortea</name>
    <dbReference type="NCBI Taxonomy" id="314031"/>
    <lineage>
        <taxon>Eukaryota</taxon>
        <taxon>Fungi</taxon>
        <taxon>Dikarya</taxon>
        <taxon>Ascomycota</taxon>
        <taxon>Pezizomycotina</taxon>
        <taxon>Sordariomycetes</taxon>
        <taxon>Sordariomycetidae</taxon>
        <taxon>Sordariales</taxon>
        <taxon>Lasiosphaeriaceae</taxon>
        <taxon>Cercophora</taxon>
    </lineage>
</organism>
<reference evidence="11" key="2">
    <citation type="submission" date="2023-06" db="EMBL/GenBank/DDBJ databases">
        <authorList>
            <consortium name="Lawrence Berkeley National Laboratory"/>
            <person name="Haridas S."/>
            <person name="Hensen N."/>
            <person name="Bonometti L."/>
            <person name="Westerberg I."/>
            <person name="Brannstrom I.O."/>
            <person name="Guillou S."/>
            <person name="Cros-Aarteil S."/>
            <person name="Calhoun S."/>
            <person name="Kuo A."/>
            <person name="Mondo S."/>
            <person name="Pangilinan J."/>
            <person name="Riley R."/>
            <person name="Labutti K."/>
            <person name="Andreopoulos B."/>
            <person name="Lipzen A."/>
            <person name="Chen C."/>
            <person name="Yanf M."/>
            <person name="Daum C."/>
            <person name="Ng V."/>
            <person name="Clum A."/>
            <person name="Steindorff A."/>
            <person name="Ohm R."/>
            <person name="Martin F."/>
            <person name="Silar P."/>
            <person name="Natvig D."/>
            <person name="Lalanne C."/>
            <person name="Gautier V."/>
            <person name="Ament-Velasquez S.L."/>
            <person name="Kruys A."/>
            <person name="Hutchinson M.I."/>
            <person name="Powell A.J."/>
            <person name="Barry K."/>
            <person name="Miller A.N."/>
            <person name="Grigoriev I.V."/>
            <person name="Debuchy R."/>
            <person name="Gladieux P."/>
            <person name="Thoren M.H."/>
            <person name="Johannesson H."/>
        </authorList>
    </citation>
    <scope>NUCLEOTIDE SEQUENCE</scope>
    <source>
        <strain evidence="11">SMH4131-1</strain>
    </source>
</reference>
<proteinExistence type="inferred from homology"/>
<feature type="transmembrane region" description="Helical" evidence="9">
    <location>
        <begin position="193"/>
        <end position="210"/>
    </location>
</feature>
<feature type="domain" description="Ammonium transporter AmtB-like" evidence="10">
    <location>
        <begin position="371"/>
        <end position="514"/>
    </location>
</feature>
<evidence type="ECO:0000313" key="11">
    <source>
        <dbReference type="EMBL" id="KAK3335290.1"/>
    </source>
</evidence>
<dbReference type="Proteomes" id="UP001286456">
    <property type="component" value="Unassembled WGS sequence"/>
</dbReference>
<feature type="transmembrane region" description="Helical" evidence="9">
    <location>
        <begin position="231"/>
        <end position="254"/>
    </location>
</feature>
<feature type="transmembrane region" description="Helical" evidence="9">
    <location>
        <begin position="284"/>
        <end position="301"/>
    </location>
</feature>
<feature type="domain" description="Ammonium transporter AmtB-like" evidence="10">
    <location>
        <begin position="274"/>
        <end position="338"/>
    </location>
</feature>
<name>A0AAE0J2F3_9PEZI</name>
<feature type="transmembrane region" description="Helical" evidence="9">
    <location>
        <begin position="425"/>
        <end position="447"/>
    </location>
</feature>
<sequence>MASVTLAAQPSSAAASQVVVPYGDAADIVWVMVASALVFVMIPSLSLIYSGLGNRSFALTLFRLPMVTAAFIGLQWVLWGYTLTFTGSSMWWGGETRGNALQDVLVRPVSTGDGPNGSQIPELLFLLYEAMFASFTAALVCGGTMHRARPARFIIFISLWALFIYDPVARWSWSEYGWGKQFGVMDFAGGTPVHIVSGSTVAAFAVFCSIESKNSPREFFSEVVDRVKRRLGHLFKGFWSILRILIMVFTYGSLRPPSYDMSDRELDGSQEEDGTRPVFQPYNVNYLVLGTSLLWFGWAGFNGGSALSANMRAVSAWAATHFAACAGGATGMAWIWIWKALPDPDNTTNSQASIDQAGEEHHSEPRQFENLSVYFFCDGAIAGLVAITPAAGYVPIWTAVIFGVVAAIAVNLLKKETEVFLRNDPLQIFAVHAGGGLVGMILTGIFADPVTIGLDGHSTIPNPEYSTSRRVGYQILDAVSGMAYSFTMTLVILYAMKLVAYMFMSTPWKQAAEYDDEFQATMDQQWRHQLDAQGRPRAPAFQRPRPQQAVIPMQPFPPPPDLPVIPSPELQPVNTI</sequence>
<dbReference type="SUPFAM" id="SSF111352">
    <property type="entry name" value="Ammonium transporter"/>
    <property type="match status" value="2"/>
</dbReference>
<evidence type="ECO:0000256" key="2">
    <source>
        <dbReference type="ARBA" id="ARBA00005887"/>
    </source>
</evidence>
<keyword evidence="6 9" id="KW-0472">Membrane</keyword>
<feature type="compositionally biased region" description="Pro residues" evidence="8">
    <location>
        <begin position="554"/>
        <end position="566"/>
    </location>
</feature>
<evidence type="ECO:0000256" key="5">
    <source>
        <dbReference type="ARBA" id="ARBA00022989"/>
    </source>
</evidence>
<evidence type="ECO:0000256" key="3">
    <source>
        <dbReference type="ARBA" id="ARBA00022448"/>
    </source>
</evidence>
<dbReference type="InterPro" id="IPR001905">
    <property type="entry name" value="Ammonium_transpt"/>
</dbReference>
<evidence type="ECO:0000256" key="9">
    <source>
        <dbReference type="SAM" id="Phobius"/>
    </source>
</evidence>
<keyword evidence="4 9" id="KW-0812">Transmembrane</keyword>
<dbReference type="GO" id="GO:0008519">
    <property type="term" value="F:ammonium channel activity"/>
    <property type="evidence" value="ECO:0007669"/>
    <property type="project" value="InterPro"/>
</dbReference>
<feature type="transmembrane region" description="Helical" evidence="9">
    <location>
        <begin position="153"/>
        <end position="173"/>
    </location>
</feature>
<comment type="caution">
    <text evidence="11">The sequence shown here is derived from an EMBL/GenBank/DDBJ whole genome shotgun (WGS) entry which is preliminary data.</text>
</comment>
<feature type="domain" description="Ammonium transporter AmtB-like" evidence="10">
    <location>
        <begin position="29"/>
        <end position="210"/>
    </location>
</feature>